<dbReference type="Gene3D" id="3.40.50.300">
    <property type="entry name" value="P-loop containing nucleotide triphosphate hydrolases"/>
    <property type="match status" value="1"/>
</dbReference>
<proteinExistence type="inferred from homology"/>
<dbReference type="InterPro" id="IPR043926">
    <property type="entry name" value="ABCG_dom"/>
</dbReference>
<feature type="transmembrane region" description="Helical" evidence="7">
    <location>
        <begin position="290"/>
        <end position="311"/>
    </location>
</feature>
<feature type="transmembrane region" description="Helical" evidence="7">
    <location>
        <begin position="235"/>
        <end position="251"/>
    </location>
</feature>
<comment type="similarity">
    <text evidence="2">Belongs to the ABC transporter superfamily. ABCG family. Eye pigment precursor importer (TC 3.A.1.204) subfamily.</text>
</comment>
<feature type="domain" description="ABC-2 type transporter transmembrane" evidence="9">
    <location>
        <begin position="236"/>
        <end position="335"/>
    </location>
</feature>
<feature type="transmembrane region" description="Helical" evidence="7">
    <location>
        <begin position="373"/>
        <end position="396"/>
    </location>
</feature>
<dbReference type="Pfam" id="PF01061">
    <property type="entry name" value="ABC2_membrane"/>
    <property type="match status" value="1"/>
</dbReference>
<evidence type="ECO:0000259" key="9">
    <source>
        <dbReference type="Pfam" id="PF01061"/>
    </source>
</evidence>
<comment type="caution">
    <text evidence="11">The sequence shown here is derived from an EMBL/GenBank/DDBJ whole genome shotgun (WGS) entry which is preliminary data.</text>
</comment>
<evidence type="ECO:0000256" key="3">
    <source>
        <dbReference type="ARBA" id="ARBA00022448"/>
    </source>
</evidence>
<organism evidence="11 12">
    <name type="scientific">Polyplax serrata</name>
    <name type="common">Common mouse louse</name>
    <dbReference type="NCBI Taxonomy" id="468196"/>
    <lineage>
        <taxon>Eukaryota</taxon>
        <taxon>Metazoa</taxon>
        <taxon>Ecdysozoa</taxon>
        <taxon>Arthropoda</taxon>
        <taxon>Hexapoda</taxon>
        <taxon>Insecta</taxon>
        <taxon>Pterygota</taxon>
        <taxon>Neoptera</taxon>
        <taxon>Paraneoptera</taxon>
        <taxon>Psocodea</taxon>
        <taxon>Troctomorpha</taxon>
        <taxon>Phthiraptera</taxon>
        <taxon>Anoplura</taxon>
        <taxon>Polyplacidae</taxon>
        <taxon>Polyplax</taxon>
    </lineage>
</organism>
<dbReference type="InterPro" id="IPR050352">
    <property type="entry name" value="ABCG_transporters"/>
</dbReference>
<dbReference type="PROSITE" id="PS00211">
    <property type="entry name" value="ABC_TRANSPORTER_1"/>
    <property type="match status" value="1"/>
</dbReference>
<dbReference type="SUPFAM" id="SSF52540">
    <property type="entry name" value="P-loop containing nucleoside triphosphate hydrolases"/>
    <property type="match status" value="1"/>
</dbReference>
<name>A0AAN8P6G4_POLSC</name>
<dbReference type="Pfam" id="PF19055">
    <property type="entry name" value="ABC2_membrane_7"/>
    <property type="match status" value="1"/>
</dbReference>
<evidence type="ECO:0000259" key="10">
    <source>
        <dbReference type="Pfam" id="PF19055"/>
    </source>
</evidence>
<dbReference type="GO" id="GO:0016887">
    <property type="term" value="F:ATP hydrolysis activity"/>
    <property type="evidence" value="ECO:0007669"/>
    <property type="project" value="InterPro"/>
</dbReference>
<reference evidence="11 12" key="1">
    <citation type="submission" date="2023-10" db="EMBL/GenBank/DDBJ databases">
        <title>Genomes of two closely related lineages of the louse Polyplax serrata with different host specificities.</title>
        <authorList>
            <person name="Martinu J."/>
            <person name="Tarabai H."/>
            <person name="Stefka J."/>
            <person name="Hypsa V."/>
        </authorList>
    </citation>
    <scope>NUCLEOTIDE SEQUENCE [LARGE SCALE GENOMIC DNA]</scope>
    <source>
        <strain evidence="11">HR10_N</strain>
    </source>
</reference>
<evidence type="ECO:0000313" key="12">
    <source>
        <dbReference type="Proteomes" id="UP001372834"/>
    </source>
</evidence>
<dbReference type="Pfam" id="PF00005">
    <property type="entry name" value="ABC_tran"/>
    <property type="match status" value="1"/>
</dbReference>
<evidence type="ECO:0000256" key="6">
    <source>
        <dbReference type="ARBA" id="ARBA00023136"/>
    </source>
</evidence>
<sequence length="405" mass="45773">MKGCIYKNGVERQSSQGEFNKEICYIMQDDQLHPIFTVMETMTMAADLKLGRNVSDKVKLILIDDILQTLGLSSTKQTKCERLSGGQRKRLSIALELIDNPPVMFLDEPTTGLDSSSSLQCIKALKALAKGGRTIVCTIHQPSASIYEMFDHVYFLAEGYCMYQGSSLNTVPYLLSVGLSCPQYHNPADFKVISCEYGNFTQQLAITAQDTRWRSITTKTDETANERMNDEKTQFLFLLCMAYAFPSYYLSNQPLDITRFSMFLGICLLVGLTAEGLGLYLGTLDNTVNALFFGSVFTAYLLLYSGCLCLFPQMPKYLYIFSYLSYNRYAYEGLILSVYGYGRQALPCPDDVMYCHLRFPDKIIDEMGVADGWFWFDFLALLGILFFFRTASFIALRQKVACGKI</sequence>
<evidence type="ECO:0000256" key="2">
    <source>
        <dbReference type="ARBA" id="ARBA00005814"/>
    </source>
</evidence>
<feature type="domain" description="ABC transporter family G" evidence="10">
    <location>
        <begin position="140"/>
        <end position="191"/>
    </location>
</feature>
<accession>A0AAN8P6G4</accession>
<evidence type="ECO:0000256" key="7">
    <source>
        <dbReference type="SAM" id="Phobius"/>
    </source>
</evidence>
<dbReference type="PANTHER" id="PTHR48041">
    <property type="entry name" value="ABC TRANSPORTER G FAMILY MEMBER 28"/>
    <property type="match status" value="1"/>
</dbReference>
<gene>
    <name evidence="11" type="ORF">RUM43_009666</name>
</gene>
<dbReference type="PANTHER" id="PTHR48041:SF32">
    <property type="entry name" value="PROTEIN WHITE-LIKE PROTEIN"/>
    <property type="match status" value="1"/>
</dbReference>
<feature type="transmembrane region" description="Helical" evidence="7">
    <location>
        <begin position="263"/>
        <end position="284"/>
    </location>
</feature>
<evidence type="ECO:0000256" key="1">
    <source>
        <dbReference type="ARBA" id="ARBA00004141"/>
    </source>
</evidence>
<keyword evidence="5 7" id="KW-1133">Transmembrane helix</keyword>
<feature type="domain" description="ABC transporter" evidence="8">
    <location>
        <begin position="15"/>
        <end position="111"/>
    </location>
</feature>
<dbReference type="EMBL" id="JAWJWE010000004">
    <property type="protein sequence ID" value="KAK6636014.1"/>
    <property type="molecule type" value="Genomic_DNA"/>
</dbReference>
<evidence type="ECO:0000259" key="8">
    <source>
        <dbReference type="Pfam" id="PF00005"/>
    </source>
</evidence>
<comment type="subcellular location">
    <subcellularLocation>
        <location evidence="1">Membrane</location>
        <topology evidence="1">Multi-pass membrane protein</topology>
    </subcellularLocation>
</comment>
<dbReference type="InterPro" id="IPR017871">
    <property type="entry name" value="ABC_transporter-like_CS"/>
</dbReference>
<evidence type="ECO:0000256" key="4">
    <source>
        <dbReference type="ARBA" id="ARBA00022692"/>
    </source>
</evidence>
<dbReference type="AlphaFoldDB" id="A0AAN8P6G4"/>
<dbReference type="FunFam" id="3.40.50.300:FF:001077">
    <property type="entry name" value="Uncharacterized protein, isoform A"/>
    <property type="match status" value="1"/>
</dbReference>
<dbReference type="InterPro" id="IPR003439">
    <property type="entry name" value="ABC_transporter-like_ATP-bd"/>
</dbReference>
<dbReference type="InterPro" id="IPR027417">
    <property type="entry name" value="P-loop_NTPase"/>
</dbReference>
<dbReference type="Proteomes" id="UP001372834">
    <property type="component" value="Unassembled WGS sequence"/>
</dbReference>
<protein>
    <submittedName>
        <fullName evidence="11">Uncharacterized protein</fullName>
    </submittedName>
</protein>
<keyword evidence="6 7" id="KW-0472">Membrane</keyword>
<dbReference type="GO" id="GO:0140359">
    <property type="term" value="F:ABC-type transporter activity"/>
    <property type="evidence" value="ECO:0007669"/>
    <property type="project" value="InterPro"/>
</dbReference>
<keyword evidence="3" id="KW-0813">Transport</keyword>
<keyword evidence="4 7" id="KW-0812">Transmembrane</keyword>
<dbReference type="InterPro" id="IPR013525">
    <property type="entry name" value="ABC2_TM"/>
</dbReference>
<dbReference type="GO" id="GO:0005886">
    <property type="term" value="C:plasma membrane"/>
    <property type="evidence" value="ECO:0007669"/>
    <property type="project" value="TreeGrafter"/>
</dbReference>
<evidence type="ECO:0000313" key="11">
    <source>
        <dbReference type="EMBL" id="KAK6636014.1"/>
    </source>
</evidence>
<evidence type="ECO:0000256" key="5">
    <source>
        <dbReference type="ARBA" id="ARBA00022989"/>
    </source>
</evidence>
<dbReference type="GO" id="GO:0005524">
    <property type="term" value="F:ATP binding"/>
    <property type="evidence" value="ECO:0007669"/>
    <property type="project" value="InterPro"/>
</dbReference>